<keyword evidence="2 7" id="KW-0408">Iron</keyword>
<evidence type="ECO:0000256" key="8">
    <source>
        <dbReference type="RuleBase" id="RU004185"/>
    </source>
</evidence>
<protein>
    <recommendedName>
        <fullName evidence="7">Ferrochelatase</fullName>
        <ecNumber evidence="7">4.98.1.1</ecNumber>
    </recommendedName>
    <alternativeName>
        <fullName evidence="7">Heme synthase</fullName>
    </alternativeName>
    <alternativeName>
        <fullName evidence="7">Protoheme ferro-lyase</fullName>
    </alternativeName>
</protein>
<keyword evidence="10" id="KW-1185">Reference proteome</keyword>
<dbReference type="Proteomes" id="UP001597548">
    <property type="component" value="Unassembled WGS sequence"/>
</dbReference>
<evidence type="ECO:0000256" key="3">
    <source>
        <dbReference type="ARBA" id="ARBA00023133"/>
    </source>
</evidence>
<dbReference type="PANTHER" id="PTHR11108">
    <property type="entry name" value="FERROCHELATASE"/>
    <property type="match status" value="1"/>
</dbReference>
<dbReference type="EC" id="4.98.1.1" evidence="7"/>
<proteinExistence type="inferred from homology"/>
<evidence type="ECO:0000256" key="4">
    <source>
        <dbReference type="ARBA" id="ARBA00023239"/>
    </source>
</evidence>
<accession>A0ABW5ZV59</accession>
<dbReference type="RefSeq" id="WP_194506212.1">
    <property type="nucleotide sequence ID" value="NZ_JADILU010000001.1"/>
</dbReference>
<keyword evidence="7" id="KW-0479">Metal-binding</keyword>
<comment type="catalytic activity">
    <reaction evidence="7">
        <text>heme b + 2 H(+) = protoporphyrin IX + Fe(2+)</text>
        <dbReference type="Rhea" id="RHEA:22584"/>
        <dbReference type="ChEBI" id="CHEBI:15378"/>
        <dbReference type="ChEBI" id="CHEBI:29033"/>
        <dbReference type="ChEBI" id="CHEBI:57306"/>
        <dbReference type="ChEBI" id="CHEBI:60344"/>
        <dbReference type="EC" id="4.98.1.1"/>
    </reaction>
</comment>
<dbReference type="InterPro" id="IPR033644">
    <property type="entry name" value="Ferrochelatase_C"/>
</dbReference>
<reference evidence="10" key="1">
    <citation type="journal article" date="2019" name="Int. J. Syst. Evol. Microbiol.">
        <title>The Global Catalogue of Microorganisms (GCM) 10K type strain sequencing project: providing services to taxonomists for standard genome sequencing and annotation.</title>
        <authorList>
            <consortium name="The Broad Institute Genomics Platform"/>
            <consortium name="The Broad Institute Genome Sequencing Center for Infectious Disease"/>
            <person name="Wu L."/>
            <person name="Ma J."/>
        </authorList>
    </citation>
    <scope>NUCLEOTIDE SEQUENCE [LARGE SCALE GENOMIC DNA]</scope>
    <source>
        <strain evidence="10">KCTC 32514</strain>
    </source>
</reference>
<evidence type="ECO:0000256" key="2">
    <source>
        <dbReference type="ARBA" id="ARBA00023004"/>
    </source>
</evidence>
<dbReference type="EMBL" id="JBHUOS010000010">
    <property type="protein sequence ID" value="MFD2916934.1"/>
    <property type="molecule type" value="Genomic_DNA"/>
</dbReference>
<dbReference type="HAMAP" id="MF_00323">
    <property type="entry name" value="Ferrochelatase"/>
    <property type="match status" value="1"/>
</dbReference>
<dbReference type="SUPFAM" id="SSF53800">
    <property type="entry name" value="Chelatase"/>
    <property type="match status" value="1"/>
</dbReference>
<evidence type="ECO:0000256" key="1">
    <source>
        <dbReference type="ARBA" id="ARBA00007718"/>
    </source>
</evidence>
<dbReference type="CDD" id="cd03411">
    <property type="entry name" value="Ferrochelatase_N"/>
    <property type="match status" value="1"/>
</dbReference>
<feature type="binding site" evidence="7">
    <location>
        <position position="296"/>
    </location>
    <ligand>
        <name>Fe(2+)</name>
        <dbReference type="ChEBI" id="CHEBI:29033"/>
    </ligand>
</feature>
<comment type="caution">
    <text evidence="9">The sequence shown here is derived from an EMBL/GenBank/DDBJ whole genome shotgun (WGS) entry which is preliminary data.</text>
</comment>
<sequence>MKKGVLLVNLGSPDSPNPKDVKKYLGEFLMDERVIDVPLWARTLLVKGIILNTRPKASAAAYKKIWWDEGSPLIVLSERLQNGIQKEINVPVALAMRYGSMTIKKGLQELVDKGVDEVFLIPLYPQFAMATTETILVLAEEIRKANFPQIKITDLKPFYNNPQYIEVLSNSVARHLKGKDYEHLLFSYHGVPERHIRKSDITKSHCKPSDKENCVCCKTPSPAHEFCYKHQCKEVTRLVGEKLKLEPGTFSTSFQSRLGFDPWLQPYTDRTIERLGKEGIKKMAIVTPAFVSDCLETLEEIAMEGEEIFHEMGGKDFTTVPCLNDDKEFVDLLSNWINDWATSENVTA</sequence>
<dbReference type="CDD" id="cd00419">
    <property type="entry name" value="Ferrochelatase_C"/>
    <property type="match status" value="1"/>
</dbReference>
<comment type="catalytic activity">
    <reaction evidence="6">
        <text>Fe-coproporphyrin III + 2 H(+) = coproporphyrin III + Fe(2+)</text>
        <dbReference type="Rhea" id="RHEA:49572"/>
        <dbReference type="ChEBI" id="CHEBI:15378"/>
        <dbReference type="ChEBI" id="CHEBI:29033"/>
        <dbReference type="ChEBI" id="CHEBI:68438"/>
        <dbReference type="ChEBI" id="CHEBI:131725"/>
        <dbReference type="EC" id="4.99.1.9"/>
    </reaction>
    <physiologicalReaction direction="right-to-left" evidence="6">
        <dbReference type="Rhea" id="RHEA:49574"/>
    </physiologicalReaction>
</comment>
<evidence type="ECO:0000313" key="10">
    <source>
        <dbReference type="Proteomes" id="UP001597548"/>
    </source>
</evidence>
<evidence type="ECO:0000313" key="9">
    <source>
        <dbReference type="EMBL" id="MFD2916934.1"/>
    </source>
</evidence>
<dbReference type="Pfam" id="PF00762">
    <property type="entry name" value="Ferrochelatase"/>
    <property type="match status" value="1"/>
</dbReference>
<evidence type="ECO:0000256" key="7">
    <source>
        <dbReference type="HAMAP-Rule" id="MF_00323"/>
    </source>
</evidence>
<dbReference type="InterPro" id="IPR033659">
    <property type="entry name" value="Ferrochelatase_N"/>
</dbReference>
<keyword evidence="4 7" id="KW-0456">Lyase</keyword>
<dbReference type="InterPro" id="IPR001015">
    <property type="entry name" value="Ferrochelatase"/>
</dbReference>
<feature type="binding site" evidence="7">
    <location>
        <position position="189"/>
    </location>
    <ligand>
        <name>Fe(2+)</name>
        <dbReference type="ChEBI" id="CHEBI:29033"/>
    </ligand>
</feature>
<evidence type="ECO:0000256" key="6">
    <source>
        <dbReference type="ARBA" id="ARBA00024536"/>
    </source>
</evidence>
<organism evidence="9 10">
    <name type="scientific">Psychroserpens luteus</name>
    <dbReference type="NCBI Taxonomy" id="1434066"/>
    <lineage>
        <taxon>Bacteria</taxon>
        <taxon>Pseudomonadati</taxon>
        <taxon>Bacteroidota</taxon>
        <taxon>Flavobacteriia</taxon>
        <taxon>Flavobacteriales</taxon>
        <taxon>Flavobacteriaceae</taxon>
        <taxon>Psychroserpens</taxon>
    </lineage>
</organism>
<comment type="similarity">
    <text evidence="1 7 8">Belongs to the ferrochelatase family.</text>
</comment>
<evidence type="ECO:0000256" key="5">
    <source>
        <dbReference type="ARBA" id="ARBA00023244"/>
    </source>
</evidence>
<gene>
    <name evidence="7 9" type="primary">hemH</name>
    <name evidence="9" type="ORF">ACFS29_14870</name>
</gene>
<dbReference type="Gene3D" id="3.40.50.1400">
    <property type="match status" value="2"/>
</dbReference>
<keyword evidence="7" id="KW-0963">Cytoplasm</keyword>
<keyword evidence="5 7" id="KW-0627">Porphyrin biosynthesis</keyword>
<comment type="function">
    <text evidence="7">Catalyzes the ferrous insertion into protoporphyrin IX.</text>
</comment>
<name>A0ABW5ZV59_9FLAO</name>
<dbReference type="PANTHER" id="PTHR11108:SF1">
    <property type="entry name" value="FERROCHELATASE, MITOCHONDRIAL"/>
    <property type="match status" value="1"/>
</dbReference>
<keyword evidence="3 7" id="KW-0350">Heme biosynthesis</keyword>
<comment type="pathway">
    <text evidence="7">Porphyrin-containing compound metabolism; protoheme biosynthesis; protoheme from protoporphyrin-IX: step 1/1.</text>
</comment>
<comment type="subcellular location">
    <subcellularLocation>
        <location evidence="7">Cytoplasm</location>
    </subcellularLocation>
</comment>
<dbReference type="NCBIfam" id="TIGR00109">
    <property type="entry name" value="hemH"/>
    <property type="match status" value="1"/>
</dbReference>